<reference evidence="1 2" key="1">
    <citation type="submission" date="2016-11" db="EMBL/GenBank/DDBJ databases">
        <title>Description of two novel members of the family Erysipelotrichaceae: Ileibacterium lipovorans gen. nov., sp. nov. and Dubosiella newyorkensis, gen. nov., sp. nov.</title>
        <authorList>
            <person name="Cox L.M."/>
            <person name="Sohn J."/>
            <person name="Tyrrell K.L."/>
            <person name="Citron D.M."/>
            <person name="Lawson P.A."/>
            <person name="Patel N.B."/>
            <person name="Iizumi T."/>
            <person name="Perez-Perez G.I."/>
            <person name="Goldstein E.J."/>
            <person name="Blaser M.J."/>
        </authorList>
    </citation>
    <scope>NUCLEOTIDE SEQUENCE [LARGE SCALE GENOMIC DNA]</scope>
    <source>
        <strain evidence="1 2">NYU-BL-A3</strain>
    </source>
</reference>
<comment type="caution">
    <text evidence="1">The sequence shown here is derived from an EMBL/GenBank/DDBJ whole genome shotgun (WGS) entry which is preliminary data.</text>
</comment>
<accession>A0A1U7NDX6</accession>
<dbReference type="Proteomes" id="UP000186341">
    <property type="component" value="Unassembled WGS sequence"/>
</dbReference>
<evidence type="ECO:0000313" key="2">
    <source>
        <dbReference type="Proteomes" id="UP000186341"/>
    </source>
</evidence>
<dbReference type="EMBL" id="MPJW01000196">
    <property type="protein sequence ID" value="OLU37619.1"/>
    <property type="molecule type" value="Genomic_DNA"/>
</dbReference>
<keyword evidence="2" id="KW-1185">Reference proteome</keyword>
<evidence type="ECO:0000313" key="1">
    <source>
        <dbReference type="EMBL" id="OLU37619.1"/>
    </source>
</evidence>
<name>A0A1U7NDX6_9FIRM</name>
<sequence>MIFSARGGMDYAKLSKKDSMMMWMLKKMIEKHPEEGENAELLATYGQKIDLMSEKEVAQAAAEIRQQLQASR</sequence>
<protein>
    <submittedName>
        <fullName evidence="1">Uncharacterized protein</fullName>
    </submittedName>
</protein>
<organism evidence="1 2">
    <name type="scientific">Ileibacterium valens</name>
    <dbReference type="NCBI Taxonomy" id="1862668"/>
    <lineage>
        <taxon>Bacteria</taxon>
        <taxon>Bacillati</taxon>
        <taxon>Bacillota</taxon>
        <taxon>Erysipelotrichia</taxon>
        <taxon>Erysipelotrichales</taxon>
        <taxon>Erysipelotrichaceae</taxon>
        <taxon>Ileibacterium</taxon>
    </lineage>
</organism>
<dbReference type="AlphaFoldDB" id="A0A1U7NDX6"/>
<gene>
    <name evidence="1" type="ORF">BO222_10245</name>
</gene>
<proteinExistence type="predicted"/>